<accession>A0A226WSZ1</accession>
<protein>
    <submittedName>
        <fullName evidence="1">Uncharacterized protein</fullName>
    </submittedName>
</protein>
<evidence type="ECO:0000313" key="1">
    <source>
        <dbReference type="EMBL" id="OXC73939.1"/>
    </source>
</evidence>
<name>A0A226WSZ1_CABSO</name>
<dbReference type="EMBL" id="MTHB01000234">
    <property type="protein sequence ID" value="OXC73939.1"/>
    <property type="molecule type" value="Genomic_DNA"/>
</dbReference>
<evidence type="ECO:0000313" key="2">
    <source>
        <dbReference type="Proteomes" id="UP000214720"/>
    </source>
</evidence>
<comment type="caution">
    <text evidence="1">The sequence shown here is derived from an EMBL/GenBank/DDBJ whole genome shotgun (WGS) entry which is preliminary data.</text>
</comment>
<organism evidence="1 2">
    <name type="scientific">Caballeronia sordidicola</name>
    <name type="common">Burkholderia sordidicola</name>
    <dbReference type="NCBI Taxonomy" id="196367"/>
    <lineage>
        <taxon>Bacteria</taxon>
        <taxon>Pseudomonadati</taxon>
        <taxon>Pseudomonadota</taxon>
        <taxon>Betaproteobacteria</taxon>
        <taxon>Burkholderiales</taxon>
        <taxon>Burkholderiaceae</taxon>
        <taxon>Caballeronia</taxon>
    </lineage>
</organism>
<reference evidence="2" key="1">
    <citation type="submission" date="2017-01" db="EMBL/GenBank/DDBJ databases">
        <title>Genome Analysis of Deinococcus marmoris KOPRI26562.</title>
        <authorList>
            <person name="Kim J.H."/>
            <person name="Oh H.-M."/>
        </authorList>
    </citation>
    <scope>NUCLEOTIDE SEQUENCE [LARGE SCALE GENOMIC DNA]</scope>
    <source>
        <strain evidence="2">PAMC 26633</strain>
    </source>
</reference>
<dbReference type="Proteomes" id="UP000214720">
    <property type="component" value="Unassembled WGS sequence"/>
</dbReference>
<proteinExistence type="predicted"/>
<sequence length="50" mass="5459">MVAWVMRGQRKLGGTRVTATFFNTYSPASGCAMCAPRVIFCSIFCSLFAC</sequence>
<gene>
    <name evidence="1" type="ORF">BSU04_34270</name>
</gene>
<dbReference type="AlphaFoldDB" id="A0A226WSZ1"/>